<feature type="compositionally biased region" description="Acidic residues" evidence="1">
    <location>
        <begin position="229"/>
        <end position="238"/>
    </location>
</feature>
<sequence>MSRLTLALAGVAAMAVLAAAVGQTVGPVEMDGEMVLEVRGQDRNSPGLKILGQSGKMVLGRGSTPEGDPNRIVVVFDAIGERDASGAIVGRSGKRKHSINSFARTDFTITEWEDDEVQGIGAQSLTFSAPLIAGDTTLTVKLYMFTEDGVILNGNDCETEGDGETELDCEESTVEEGSMKFTIEVDDWVFCDSAETDRDEAGYCGNNSPDGEFIDFVIQINSKSKPEIEAPDDGEDGEDARSLRALKGGRDRGRTKGTPERPRGEDGRRKPQRFSMGGGAAMDFSTKVRVGEGDAAVWQDMEEGFPSFRESGSKNLYTFRFPKAQKIFYDPTIFLGANGSDDDDSSSGASTAGVAAAALAVAAAAVVALRE</sequence>
<name>A0A7S1CKY7_9STRA</name>
<dbReference type="AlphaFoldDB" id="A0A7S1CKY7"/>
<protein>
    <submittedName>
        <fullName evidence="3">Uncharacterized protein</fullName>
    </submittedName>
</protein>
<evidence type="ECO:0000256" key="1">
    <source>
        <dbReference type="SAM" id="MobiDB-lite"/>
    </source>
</evidence>
<evidence type="ECO:0000313" key="3">
    <source>
        <dbReference type="EMBL" id="CAD8922128.1"/>
    </source>
</evidence>
<organism evidence="3">
    <name type="scientific">Bicosoecida sp. CB-2014</name>
    <dbReference type="NCBI Taxonomy" id="1486930"/>
    <lineage>
        <taxon>Eukaryota</taxon>
        <taxon>Sar</taxon>
        <taxon>Stramenopiles</taxon>
        <taxon>Bigyra</taxon>
        <taxon>Opalozoa</taxon>
        <taxon>Bicosoecida</taxon>
    </lineage>
</organism>
<feature type="signal peptide" evidence="2">
    <location>
        <begin position="1"/>
        <end position="22"/>
    </location>
</feature>
<proteinExistence type="predicted"/>
<feature type="chain" id="PRO_5031160556" evidence="2">
    <location>
        <begin position="23"/>
        <end position="371"/>
    </location>
</feature>
<feature type="region of interest" description="Disordered" evidence="1">
    <location>
        <begin position="226"/>
        <end position="278"/>
    </location>
</feature>
<feature type="compositionally biased region" description="Basic and acidic residues" evidence="1">
    <location>
        <begin position="248"/>
        <end position="269"/>
    </location>
</feature>
<keyword evidence="2" id="KW-0732">Signal</keyword>
<dbReference type="EMBL" id="HBFS01022964">
    <property type="protein sequence ID" value="CAD8922128.1"/>
    <property type="molecule type" value="Transcribed_RNA"/>
</dbReference>
<reference evidence="3" key="1">
    <citation type="submission" date="2021-01" db="EMBL/GenBank/DDBJ databases">
        <authorList>
            <person name="Corre E."/>
            <person name="Pelletier E."/>
            <person name="Niang G."/>
            <person name="Scheremetjew M."/>
            <person name="Finn R."/>
            <person name="Kale V."/>
            <person name="Holt S."/>
            <person name="Cochrane G."/>
            <person name="Meng A."/>
            <person name="Brown T."/>
            <person name="Cohen L."/>
        </authorList>
    </citation>
    <scope>NUCLEOTIDE SEQUENCE</scope>
    <source>
        <strain evidence="3">Ms1</strain>
    </source>
</reference>
<evidence type="ECO:0000256" key="2">
    <source>
        <dbReference type="SAM" id="SignalP"/>
    </source>
</evidence>
<accession>A0A7S1CKY7</accession>
<gene>
    <name evidence="3" type="ORF">BSP0115_LOCUS15391</name>
</gene>